<dbReference type="Proteomes" id="UP000515152">
    <property type="component" value="Unplaced"/>
</dbReference>
<dbReference type="Pfam" id="PF00643">
    <property type="entry name" value="zf-B_box"/>
    <property type="match status" value="1"/>
</dbReference>
<dbReference type="InterPro" id="IPR051051">
    <property type="entry name" value="E3_ubiq-ligase_TRIM/RNF"/>
</dbReference>
<dbReference type="Pfam" id="PF25600">
    <property type="entry name" value="TRIM_CC"/>
    <property type="match status" value="1"/>
</dbReference>
<keyword evidence="1" id="KW-0479">Metal-binding</keyword>
<evidence type="ECO:0000256" key="5">
    <source>
        <dbReference type="SAM" id="Coils"/>
    </source>
</evidence>
<dbReference type="CDD" id="cd16040">
    <property type="entry name" value="SPRY_PRY_SNTX"/>
    <property type="match status" value="1"/>
</dbReference>
<evidence type="ECO:0000256" key="4">
    <source>
        <dbReference type="PROSITE-ProRule" id="PRU00024"/>
    </source>
</evidence>
<feature type="domain" description="B box-type" evidence="7">
    <location>
        <begin position="148"/>
        <end position="188"/>
    </location>
</feature>
<sequence>MAESSTQRQDSFTCPVCLDLIKDPVTIPCGHTYCLGCIKGCWDQEDGKGIYSCPQCRQTFSPRPVLSRNILIAEMVEEFRKTRIQTDVPAHCFAGPGDVECDVCTGTKLKAVKSCLECLVSYCETHYKVHNELFPGRKHKVIDATGQLQDRICSHHEKVFEIFCRTDQSCICYLCTMDEHKGHDTVTAAAEWTNKQRQLGQTQRRFQQIIQLREKELQELRKAVETLKSSAQTAVEDSERIFTEMIHSIVRRRIEVTNLIRAQEKAEVSRAEGLLKRLEEEIAELKRRDAELEQLSHTEDHIHFLKKFPSIRDSPRSSPSMTFYQSFSFEAVKESFSGLKVQLEDIFRKEDPKTTHRKLHLSEGNRRVERSIKVQSYPDHPERFDEWSYQVLCREGVSGRCYWEVEWSGGLVNISVSYKSISRRGDECEFGRNHQSWSLFLSPSSSLFRHNDKETKLPLVVSSRIGVYVDHRAGTLAFYSISDTMTLLHRVQTTFTHTLYPGFMCWSSGSSVKLLSLRCTDAESRLHSPSLSNLGLGLDIRSPVKLL</sequence>
<dbReference type="PROSITE" id="PS50188">
    <property type="entry name" value="B302_SPRY"/>
    <property type="match status" value="1"/>
</dbReference>
<gene>
    <name evidence="10" type="primary">LOC122130441</name>
</gene>
<dbReference type="InterPro" id="IPR058030">
    <property type="entry name" value="TRIM8/14/16/25/29/45/65_CC"/>
</dbReference>
<dbReference type="GO" id="GO:0005737">
    <property type="term" value="C:cytoplasm"/>
    <property type="evidence" value="ECO:0007669"/>
    <property type="project" value="UniProtKB-ARBA"/>
</dbReference>
<evidence type="ECO:0000313" key="9">
    <source>
        <dbReference type="Proteomes" id="UP000515152"/>
    </source>
</evidence>
<evidence type="ECO:0000256" key="2">
    <source>
        <dbReference type="ARBA" id="ARBA00022771"/>
    </source>
</evidence>
<dbReference type="PANTHER" id="PTHR25465:SF5">
    <property type="entry name" value="E3 UBIQUITIN_ISG15 LIGASE TRIM25-RELATED"/>
    <property type="match status" value="1"/>
</dbReference>
<dbReference type="AlphaFoldDB" id="A0A8M1KFN3"/>
<reference evidence="10" key="1">
    <citation type="submission" date="2025-08" db="UniProtKB">
        <authorList>
            <consortium name="RefSeq"/>
        </authorList>
    </citation>
    <scope>IDENTIFICATION</scope>
</reference>
<evidence type="ECO:0000259" key="7">
    <source>
        <dbReference type="PROSITE" id="PS50119"/>
    </source>
</evidence>
<dbReference type="Pfam" id="PF13765">
    <property type="entry name" value="PRY"/>
    <property type="match status" value="1"/>
</dbReference>
<dbReference type="InterPro" id="IPR006574">
    <property type="entry name" value="PRY"/>
</dbReference>
<proteinExistence type="predicted"/>
<dbReference type="PROSITE" id="PS00518">
    <property type="entry name" value="ZF_RING_1"/>
    <property type="match status" value="1"/>
</dbReference>
<dbReference type="PANTHER" id="PTHR25465">
    <property type="entry name" value="B-BOX DOMAIN CONTAINING"/>
    <property type="match status" value="1"/>
</dbReference>
<dbReference type="GO" id="GO:0008270">
    <property type="term" value="F:zinc ion binding"/>
    <property type="evidence" value="ECO:0007669"/>
    <property type="project" value="UniProtKB-KW"/>
</dbReference>
<keyword evidence="3" id="KW-0862">Zinc</keyword>
<keyword evidence="9" id="KW-1185">Reference proteome</keyword>
<dbReference type="InterPro" id="IPR001841">
    <property type="entry name" value="Znf_RING"/>
</dbReference>
<keyword evidence="2 4" id="KW-0863">Zinc-finger</keyword>
<dbReference type="KEGG" id="char:122130441"/>
<dbReference type="SMART" id="SM00336">
    <property type="entry name" value="BBOX"/>
    <property type="match status" value="1"/>
</dbReference>
<dbReference type="OrthoDB" id="6105938at2759"/>
<dbReference type="InterPro" id="IPR000315">
    <property type="entry name" value="Znf_B-box"/>
</dbReference>
<dbReference type="GeneID" id="122130441"/>
<name>A0A8M1KFN3_CLUHA</name>
<organism evidence="9 10">
    <name type="scientific">Clupea harengus</name>
    <name type="common">Atlantic herring</name>
    <dbReference type="NCBI Taxonomy" id="7950"/>
    <lineage>
        <taxon>Eukaryota</taxon>
        <taxon>Metazoa</taxon>
        <taxon>Chordata</taxon>
        <taxon>Craniata</taxon>
        <taxon>Vertebrata</taxon>
        <taxon>Euteleostomi</taxon>
        <taxon>Actinopterygii</taxon>
        <taxon>Neopterygii</taxon>
        <taxon>Teleostei</taxon>
        <taxon>Clupei</taxon>
        <taxon>Clupeiformes</taxon>
        <taxon>Clupeoidei</taxon>
        <taxon>Clupeidae</taxon>
        <taxon>Clupea</taxon>
    </lineage>
</organism>
<dbReference type="SMART" id="SM00184">
    <property type="entry name" value="RING"/>
    <property type="match status" value="1"/>
</dbReference>
<dbReference type="CDD" id="cd19769">
    <property type="entry name" value="Bbox2_TRIM16-like"/>
    <property type="match status" value="1"/>
</dbReference>
<feature type="coiled-coil region" evidence="5">
    <location>
        <begin position="261"/>
        <end position="298"/>
    </location>
</feature>
<dbReference type="RefSeq" id="XP_042561108.1">
    <property type="nucleotide sequence ID" value="XM_042705174.1"/>
</dbReference>
<evidence type="ECO:0000259" key="6">
    <source>
        <dbReference type="PROSITE" id="PS50089"/>
    </source>
</evidence>
<feature type="coiled-coil region" evidence="5">
    <location>
        <begin position="210"/>
        <end position="237"/>
    </location>
</feature>
<dbReference type="InterPro" id="IPR017907">
    <property type="entry name" value="Znf_RING_CS"/>
</dbReference>
<evidence type="ECO:0000256" key="1">
    <source>
        <dbReference type="ARBA" id="ARBA00022723"/>
    </source>
</evidence>
<dbReference type="Pfam" id="PF00622">
    <property type="entry name" value="SPRY"/>
    <property type="match status" value="1"/>
</dbReference>
<dbReference type="PROSITE" id="PS50089">
    <property type="entry name" value="ZF_RING_2"/>
    <property type="match status" value="1"/>
</dbReference>
<feature type="domain" description="RING-type" evidence="6">
    <location>
        <begin position="14"/>
        <end position="57"/>
    </location>
</feature>
<dbReference type="SMART" id="SM00589">
    <property type="entry name" value="PRY"/>
    <property type="match status" value="1"/>
</dbReference>
<dbReference type="PROSITE" id="PS50119">
    <property type="entry name" value="ZF_BBOX"/>
    <property type="match status" value="1"/>
</dbReference>
<accession>A0A8M1KFN3</accession>
<evidence type="ECO:0000259" key="8">
    <source>
        <dbReference type="PROSITE" id="PS50188"/>
    </source>
</evidence>
<protein>
    <submittedName>
        <fullName evidence="10">Tripartite motif-containing protein 16-like</fullName>
    </submittedName>
</protein>
<feature type="domain" description="B30.2/SPRY" evidence="8">
    <location>
        <begin position="328"/>
        <end position="521"/>
    </location>
</feature>
<dbReference type="SMART" id="SM00449">
    <property type="entry name" value="SPRY"/>
    <property type="match status" value="1"/>
</dbReference>
<dbReference type="Pfam" id="PF15227">
    <property type="entry name" value="zf-C3HC4_4"/>
    <property type="match status" value="1"/>
</dbReference>
<dbReference type="InterPro" id="IPR001870">
    <property type="entry name" value="B30.2/SPRY"/>
</dbReference>
<evidence type="ECO:0000313" key="10">
    <source>
        <dbReference type="RefSeq" id="XP_042561108.1"/>
    </source>
</evidence>
<dbReference type="InterPro" id="IPR003877">
    <property type="entry name" value="SPRY_dom"/>
</dbReference>
<keyword evidence="5" id="KW-0175">Coiled coil</keyword>
<evidence type="ECO:0000256" key="3">
    <source>
        <dbReference type="ARBA" id="ARBA00022833"/>
    </source>
</evidence>